<evidence type="ECO:0000256" key="5">
    <source>
        <dbReference type="ARBA" id="ARBA00023242"/>
    </source>
</evidence>
<reference evidence="9" key="1">
    <citation type="submission" date="2020-01" db="EMBL/GenBank/DDBJ databases">
        <title>Genome Sequencing of Three Apophysomyces-Like Fungal Strains Confirms a Novel Fungal Genus in the Mucoromycota with divergent Burkholderia-like Endosymbiotic Bacteria.</title>
        <authorList>
            <person name="Stajich J.E."/>
            <person name="Macias A.M."/>
            <person name="Carter-House D."/>
            <person name="Lovett B."/>
            <person name="Kasson L.R."/>
            <person name="Berry K."/>
            <person name="Grigoriev I."/>
            <person name="Chang Y."/>
            <person name="Spatafora J."/>
            <person name="Kasson M.T."/>
        </authorList>
    </citation>
    <scope>NUCLEOTIDE SEQUENCE</scope>
    <source>
        <strain evidence="9">NRRL A-21654</strain>
    </source>
</reference>
<feature type="region of interest" description="Disordered" evidence="7">
    <location>
        <begin position="137"/>
        <end position="159"/>
    </location>
</feature>
<dbReference type="PANTHER" id="PTHR46174">
    <property type="entry name" value="CXXC-TYPE ZINC FINGER PROTEIN 1"/>
    <property type="match status" value="1"/>
</dbReference>
<feature type="compositionally biased region" description="Polar residues" evidence="7">
    <location>
        <begin position="24"/>
        <end position="77"/>
    </location>
</feature>
<evidence type="ECO:0000256" key="1">
    <source>
        <dbReference type="ARBA" id="ARBA00004123"/>
    </source>
</evidence>
<keyword evidence="2" id="KW-0479">Metal-binding</keyword>
<dbReference type="PANTHER" id="PTHR46174:SF1">
    <property type="entry name" value="CXXC-TYPE ZINC FINGER PROTEIN 1"/>
    <property type="match status" value="1"/>
</dbReference>
<dbReference type="AlphaFoldDB" id="A0A8H7BSI3"/>
<dbReference type="InterPro" id="IPR019787">
    <property type="entry name" value="Znf_PHD-finger"/>
</dbReference>
<accession>A0A8H7BSI3</accession>
<dbReference type="GO" id="GO:0045893">
    <property type="term" value="P:positive regulation of DNA-templated transcription"/>
    <property type="evidence" value="ECO:0007669"/>
    <property type="project" value="TreeGrafter"/>
</dbReference>
<evidence type="ECO:0000259" key="8">
    <source>
        <dbReference type="PROSITE" id="PS50016"/>
    </source>
</evidence>
<organism evidence="9 10">
    <name type="scientific">Apophysomyces ossiformis</name>
    <dbReference type="NCBI Taxonomy" id="679940"/>
    <lineage>
        <taxon>Eukaryota</taxon>
        <taxon>Fungi</taxon>
        <taxon>Fungi incertae sedis</taxon>
        <taxon>Mucoromycota</taxon>
        <taxon>Mucoromycotina</taxon>
        <taxon>Mucoromycetes</taxon>
        <taxon>Mucorales</taxon>
        <taxon>Mucorineae</taxon>
        <taxon>Mucoraceae</taxon>
        <taxon>Apophysomyces</taxon>
    </lineage>
</organism>
<dbReference type="PROSITE" id="PS50016">
    <property type="entry name" value="ZF_PHD_2"/>
    <property type="match status" value="1"/>
</dbReference>
<comment type="caution">
    <text evidence="9">The sequence shown here is derived from an EMBL/GenBank/DDBJ whole genome shotgun (WGS) entry which is preliminary data.</text>
</comment>
<keyword evidence="5" id="KW-0539">Nucleus</keyword>
<feature type="region of interest" description="Disordered" evidence="7">
    <location>
        <begin position="1"/>
        <end position="77"/>
    </location>
</feature>
<evidence type="ECO:0000256" key="3">
    <source>
        <dbReference type="ARBA" id="ARBA00022771"/>
    </source>
</evidence>
<dbReference type="Pfam" id="PF00628">
    <property type="entry name" value="PHD"/>
    <property type="match status" value="1"/>
</dbReference>
<name>A0A8H7BSI3_9FUNG</name>
<proteinExistence type="predicted"/>
<dbReference type="PROSITE" id="PS01359">
    <property type="entry name" value="ZF_PHD_1"/>
    <property type="match status" value="1"/>
</dbReference>
<dbReference type="CDD" id="cd15560">
    <property type="entry name" value="PHD2_3_BPTF"/>
    <property type="match status" value="1"/>
</dbReference>
<dbReference type="SUPFAM" id="SSF57903">
    <property type="entry name" value="FYVE/PHD zinc finger"/>
    <property type="match status" value="1"/>
</dbReference>
<dbReference type="InterPro" id="IPR037869">
    <property type="entry name" value="Spp1/CFP1"/>
</dbReference>
<evidence type="ECO:0000313" key="9">
    <source>
        <dbReference type="EMBL" id="KAF7725778.1"/>
    </source>
</evidence>
<evidence type="ECO:0000256" key="6">
    <source>
        <dbReference type="PROSITE-ProRule" id="PRU00146"/>
    </source>
</evidence>
<dbReference type="Proteomes" id="UP000605846">
    <property type="component" value="Unassembled WGS sequence"/>
</dbReference>
<comment type="subcellular location">
    <subcellularLocation>
        <location evidence="1">Nucleus</location>
    </subcellularLocation>
</comment>
<evidence type="ECO:0000256" key="7">
    <source>
        <dbReference type="SAM" id="MobiDB-lite"/>
    </source>
</evidence>
<feature type="compositionally biased region" description="Low complexity" evidence="7">
    <location>
        <begin position="144"/>
        <end position="159"/>
    </location>
</feature>
<keyword evidence="4" id="KW-0862">Zinc</keyword>
<dbReference type="InterPro" id="IPR001965">
    <property type="entry name" value="Znf_PHD"/>
</dbReference>
<gene>
    <name evidence="9" type="ORF">EC973_009395</name>
</gene>
<feature type="domain" description="PHD-type" evidence="8">
    <location>
        <begin position="380"/>
        <end position="431"/>
    </location>
</feature>
<dbReference type="InterPro" id="IPR013083">
    <property type="entry name" value="Znf_RING/FYVE/PHD"/>
</dbReference>
<dbReference type="InterPro" id="IPR019786">
    <property type="entry name" value="Zinc_finger_PHD-type_CS"/>
</dbReference>
<dbReference type="GO" id="GO:0048188">
    <property type="term" value="C:Set1C/COMPASS complex"/>
    <property type="evidence" value="ECO:0007669"/>
    <property type="project" value="InterPro"/>
</dbReference>
<dbReference type="SMART" id="SM00249">
    <property type="entry name" value="PHD"/>
    <property type="match status" value="1"/>
</dbReference>
<feature type="compositionally biased region" description="Basic and acidic residues" evidence="7">
    <location>
        <begin position="291"/>
        <end position="302"/>
    </location>
</feature>
<protein>
    <recommendedName>
        <fullName evidence="8">PHD-type domain-containing protein</fullName>
    </recommendedName>
</protein>
<evidence type="ECO:0000256" key="4">
    <source>
        <dbReference type="ARBA" id="ARBA00022833"/>
    </source>
</evidence>
<evidence type="ECO:0000256" key="2">
    <source>
        <dbReference type="ARBA" id="ARBA00022723"/>
    </source>
</evidence>
<dbReference type="OrthoDB" id="436852at2759"/>
<dbReference type="EMBL" id="JABAYA010000090">
    <property type="protein sequence ID" value="KAF7725778.1"/>
    <property type="molecule type" value="Genomic_DNA"/>
</dbReference>
<dbReference type="InterPro" id="IPR011011">
    <property type="entry name" value="Znf_FYVE_PHD"/>
</dbReference>
<evidence type="ECO:0000313" key="10">
    <source>
        <dbReference type="Proteomes" id="UP000605846"/>
    </source>
</evidence>
<dbReference type="Gene3D" id="3.30.40.10">
    <property type="entry name" value="Zinc/RING finger domain, C3HC4 (zinc finger)"/>
    <property type="match status" value="1"/>
</dbReference>
<dbReference type="GO" id="GO:0008270">
    <property type="term" value="F:zinc ion binding"/>
    <property type="evidence" value="ECO:0007669"/>
    <property type="project" value="UniProtKB-KW"/>
</dbReference>
<feature type="region of interest" description="Disordered" evidence="7">
    <location>
        <begin position="291"/>
        <end position="370"/>
    </location>
</feature>
<sequence>MASPPAAGQKRNSTALNISAMLNPDNSNTNGQQNTKTDLVNGTSNVPFPSNTQNPMHSIPVSPTSLPVSKNTEANGNSKRLPLRKRIAKETHSAQPILKWQPVETPDRTHSGQSYPTSIPQKIEIIPMNTAILSRTVEYPPTPNSLSSSSSSSSTGNTTSTFAWQASQSTPVNELKTLPTNDGHLNDSIDRTNIQEAEENGHYNGVMNSRLPNSEQFSPKEHNDAIHNNPENVSPGQPTNQITPNIIKMKPLKKVQHWITKGKVGTTVDSQPMPPTATNVGTTLIWKHENPSEQVYHSEHTKTVSGVSRTASWEDERPAKKLKKAKLNQSQSEKAIKPSVAAQSPSSYSHAEPVRQVLKPDQPVPGMRIGRQSMSVSDDTLYCICRKPYDAPRFMIACDRCDQWFHGECVGISEKQGEFIDVYFCSDCVKVTGKKPSWKPKCANPACQKAARMGTHQKHYSKYCTDDCGMQIARSKLNMAEMKRRAAGGMVSPLNETRNNYLSKSRLSSFADRDDRQRLSRVWNEKNRAKAMVALVERKSTLLQALTKLSAESDEDLCGFDSRLGWPDNIWEQVQQVIENGRTIELKFAEEADPKPYTVCRAGRRCHKHSGWQKLKVLEFEQERSEQFTVLTMLERERQQIKARMNKRREEIDVMEGLANGTICHQ</sequence>
<keyword evidence="10" id="KW-1185">Reference proteome</keyword>
<keyword evidence="3 6" id="KW-0863">Zinc-finger</keyword>